<protein>
    <submittedName>
        <fullName evidence="2">DinB superfamily protein</fullName>
    </submittedName>
</protein>
<gene>
    <name evidence="2" type="ORF">SAMN05444277_104166</name>
</gene>
<dbReference type="InterPro" id="IPR034660">
    <property type="entry name" value="DinB/YfiT-like"/>
</dbReference>
<organism evidence="2 3">
    <name type="scientific">Parafilimonas terrae</name>
    <dbReference type="NCBI Taxonomy" id="1465490"/>
    <lineage>
        <taxon>Bacteria</taxon>
        <taxon>Pseudomonadati</taxon>
        <taxon>Bacteroidota</taxon>
        <taxon>Chitinophagia</taxon>
        <taxon>Chitinophagales</taxon>
        <taxon>Chitinophagaceae</taxon>
        <taxon>Parafilimonas</taxon>
    </lineage>
</organism>
<dbReference type="AlphaFoldDB" id="A0A1I5V3T0"/>
<evidence type="ECO:0000313" key="2">
    <source>
        <dbReference type="EMBL" id="SFQ01626.1"/>
    </source>
</evidence>
<dbReference type="SUPFAM" id="SSF109854">
    <property type="entry name" value="DinB/YfiT-like putative metalloenzymes"/>
    <property type="match status" value="1"/>
</dbReference>
<dbReference type="Proteomes" id="UP000199031">
    <property type="component" value="Unassembled WGS sequence"/>
</dbReference>
<name>A0A1I5V3T0_9BACT</name>
<proteinExistence type="predicted"/>
<evidence type="ECO:0000313" key="3">
    <source>
        <dbReference type="Proteomes" id="UP000199031"/>
    </source>
</evidence>
<sequence>MRMDIRFPIGEFLPQPFSQKQKEAWLLDIKFLPPELELAIQNLDEAQLQTPYREGGWTVHQLVHHIADSHINAYMRFRLGLTENNPTIKPYDQDAWAQLNDTKTLPINVSLTLLHALHQRLYATIKELGDDIWERTVFHPEHKKKISLWELLGMYAWHGKHHVAHIKNLREKMDW</sequence>
<evidence type="ECO:0000259" key="1">
    <source>
        <dbReference type="Pfam" id="PF12867"/>
    </source>
</evidence>
<dbReference type="Gene3D" id="1.20.120.450">
    <property type="entry name" value="dinb family like domain"/>
    <property type="match status" value="1"/>
</dbReference>
<dbReference type="NCBIfam" id="NF009807">
    <property type="entry name" value="PRK13291.1"/>
    <property type="match status" value="1"/>
</dbReference>
<dbReference type="STRING" id="1465490.SAMN05444277_104166"/>
<dbReference type="Pfam" id="PF12867">
    <property type="entry name" value="DinB_2"/>
    <property type="match status" value="1"/>
</dbReference>
<reference evidence="2 3" key="1">
    <citation type="submission" date="2016-10" db="EMBL/GenBank/DDBJ databases">
        <authorList>
            <person name="de Groot N.N."/>
        </authorList>
    </citation>
    <scope>NUCLEOTIDE SEQUENCE [LARGE SCALE GENOMIC DNA]</scope>
    <source>
        <strain evidence="2 3">DSM 28286</strain>
    </source>
</reference>
<dbReference type="EMBL" id="FOXQ01000004">
    <property type="protein sequence ID" value="SFQ01626.1"/>
    <property type="molecule type" value="Genomic_DNA"/>
</dbReference>
<keyword evidence="3" id="KW-1185">Reference proteome</keyword>
<dbReference type="OrthoDB" id="9796039at2"/>
<accession>A0A1I5V3T0</accession>
<feature type="domain" description="DinB-like" evidence="1">
    <location>
        <begin position="35"/>
        <end position="166"/>
    </location>
</feature>
<dbReference type="InterPro" id="IPR024775">
    <property type="entry name" value="DinB-like"/>
</dbReference>